<accession>A0A6C0H782</accession>
<evidence type="ECO:0000313" key="1">
    <source>
        <dbReference type="EMBL" id="QHT76076.1"/>
    </source>
</evidence>
<sequence length="167" mass="20146">MRYEMTIDKKYIIYDTKINETFIALLQIDNNELQTRYIRFNKYYQYRTIFYNMGFEIVEKGEKNDMILFDSEYVNYDGLVFCHEYITHNSITKSITSNYNSFGGNIFGSSGKRVISKECKILYFWHVKEYENHKEYFRTHVWKELTERIYSPSKVIDKLNSIDGDDA</sequence>
<dbReference type="EMBL" id="MN739888">
    <property type="protein sequence ID" value="QHT76076.1"/>
    <property type="molecule type" value="Genomic_DNA"/>
</dbReference>
<organism evidence="1">
    <name type="scientific">viral metagenome</name>
    <dbReference type="NCBI Taxonomy" id="1070528"/>
    <lineage>
        <taxon>unclassified sequences</taxon>
        <taxon>metagenomes</taxon>
        <taxon>organismal metagenomes</taxon>
    </lineage>
</organism>
<proteinExistence type="predicted"/>
<protein>
    <submittedName>
        <fullName evidence="1">Uncharacterized protein</fullName>
    </submittedName>
</protein>
<name>A0A6C0H782_9ZZZZ</name>
<dbReference type="AlphaFoldDB" id="A0A6C0H782"/>
<reference evidence="1" key="1">
    <citation type="journal article" date="2020" name="Nature">
        <title>Giant virus diversity and host interactions through global metagenomics.</title>
        <authorList>
            <person name="Schulz F."/>
            <person name="Roux S."/>
            <person name="Paez-Espino D."/>
            <person name="Jungbluth S."/>
            <person name="Walsh D.A."/>
            <person name="Denef V.J."/>
            <person name="McMahon K.D."/>
            <person name="Konstantinidis K.T."/>
            <person name="Eloe-Fadrosh E.A."/>
            <person name="Kyrpides N.C."/>
            <person name="Woyke T."/>
        </authorList>
    </citation>
    <scope>NUCLEOTIDE SEQUENCE</scope>
    <source>
        <strain evidence="1">GVMAG-M-3300023179-71</strain>
    </source>
</reference>